<gene>
    <name evidence="4" type="ORF">KDA27_09265</name>
</gene>
<reference evidence="4" key="1">
    <citation type="submission" date="2020-04" db="EMBL/GenBank/DDBJ databases">
        <authorList>
            <person name="Zhang T."/>
        </authorList>
    </citation>
    <scope>NUCLEOTIDE SEQUENCE</scope>
    <source>
        <strain evidence="4">HKST-UBA02</strain>
    </source>
</reference>
<accession>A0A956SF50</accession>
<dbReference type="PRINTS" id="PR00502">
    <property type="entry name" value="NUDIXFAMILY"/>
</dbReference>
<dbReference type="SUPFAM" id="SSF55811">
    <property type="entry name" value="Nudix"/>
    <property type="match status" value="1"/>
</dbReference>
<dbReference type="EMBL" id="JAGQHS010000038">
    <property type="protein sequence ID" value="MCA9755978.1"/>
    <property type="molecule type" value="Genomic_DNA"/>
</dbReference>
<evidence type="ECO:0000313" key="4">
    <source>
        <dbReference type="EMBL" id="MCA9755978.1"/>
    </source>
</evidence>
<evidence type="ECO:0000259" key="3">
    <source>
        <dbReference type="PROSITE" id="PS51462"/>
    </source>
</evidence>
<dbReference type="PROSITE" id="PS51462">
    <property type="entry name" value="NUDIX"/>
    <property type="match status" value="1"/>
</dbReference>
<dbReference type="InterPro" id="IPR015797">
    <property type="entry name" value="NUDIX_hydrolase-like_dom_sf"/>
</dbReference>
<dbReference type="InterPro" id="IPR000086">
    <property type="entry name" value="NUDIX_hydrolase_dom"/>
</dbReference>
<dbReference type="Gene3D" id="3.90.79.10">
    <property type="entry name" value="Nucleoside Triphosphate Pyrophosphohydrolase"/>
    <property type="match status" value="1"/>
</dbReference>
<dbReference type="CDD" id="cd18873">
    <property type="entry name" value="NUDIX_NadM_like"/>
    <property type="match status" value="1"/>
</dbReference>
<evidence type="ECO:0000256" key="1">
    <source>
        <dbReference type="ARBA" id="ARBA00022801"/>
    </source>
</evidence>
<evidence type="ECO:0000256" key="2">
    <source>
        <dbReference type="SAM" id="MobiDB-lite"/>
    </source>
</evidence>
<dbReference type="GO" id="GO:0016787">
    <property type="term" value="F:hydrolase activity"/>
    <property type="evidence" value="ECO:0007669"/>
    <property type="project" value="UniProtKB-KW"/>
</dbReference>
<proteinExistence type="predicted"/>
<organism evidence="4 5">
    <name type="scientific">Eiseniibacteriota bacterium</name>
    <dbReference type="NCBI Taxonomy" id="2212470"/>
    <lineage>
        <taxon>Bacteria</taxon>
        <taxon>Candidatus Eiseniibacteriota</taxon>
    </lineage>
</organism>
<reference evidence="4" key="2">
    <citation type="journal article" date="2021" name="Microbiome">
        <title>Successional dynamics and alternative stable states in a saline activated sludge microbial community over 9 years.</title>
        <authorList>
            <person name="Wang Y."/>
            <person name="Ye J."/>
            <person name="Ju F."/>
            <person name="Liu L."/>
            <person name="Boyd J.A."/>
            <person name="Deng Y."/>
            <person name="Parks D.H."/>
            <person name="Jiang X."/>
            <person name="Yin X."/>
            <person name="Woodcroft B.J."/>
            <person name="Tyson G.W."/>
            <person name="Hugenholtz P."/>
            <person name="Polz M.F."/>
            <person name="Zhang T."/>
        </authorList>
    </citation>
    <scope>NUCLEOTIDE SEQUENCE</scope>
    <source>
        <strain evidence="4">HKST-UBA02</strain>
    </source>
</reference>
<sequence>MGDAPTSAGGSAPSASTSSEGPWPPVTPRVTVDAILELVPGHVLLVERKNPPHGWALPGGFVDEGESLEDAVRREIDEETSLQITRVQQLHTYSGPDRDPRFATVTCVFIAAAHGEFHAGDDALSGRLFPMDALPSDVVFDHAQIIEDFRSGRYGISPGQIR</sequence>
<evidence type="ECO:0000313" key="5">
    <source>
        <dbReference type="Proteomes" id="UP000739538"/>
    </source>
</evidence>
<dbReference type="InterPro" id="IPR020476">
    <property type="entry name" value="Nudix_hydrolase"/>
</dbReference>
<dbReference type="PANTHER" id="PTHR43736:SF1">
    <property type="entry name" value="DIHYDRONEOPTERIN TRIPHOSPHATE DIPHOSPHATASE"/>
    <property type="match status" value="1"/>
</dbReference>
<dbReference type="Proteomes" id="UP000739538">
    <property type="component" value="Unassembled WGS sequence"/>
</dbReference>
<dbReference type="Pfam" id="PF00293">
    <property type="entry name" value="NUDIX"/>
    <property type="match status" value="1"/>
</dbReference>
<dbReference type="AlphaFoldDB" id="A0A956SF50"/>
<feature type="domain" description="Nudix hydrolase" evidence="3">
    <location>
        <begin position="27"/>
        <end position="151"/>
    </location>
</feature>
<protein>
    <submittedName>
        <fullName evidence="4">NUDIX hydrolase</fullName>
    </submittedName>
</protein>
<feature type="compositionally biased region" description="Low complexity" evidence="2">
    <location>
        <begin position="1"/>
        <end position="19"/>
    </location>
</feature>
<name>A0A956SF50_UNCEI</name>
<feature type="region of interest" description="Disordered" evidence="2">
    <location>
        <begin position="1"/>
        <end position="26"/>
    </location>
</feature>
<keyword evidence="1 4" id="KW-0378">Hydrolase</keyword>
<dbReference type="PANTHER" id="PTHR43736">
    <property type="entry name" value="ADP-RIBOSE PYROPHOSPHATASE"/>
    <property type="match status" value="1"/>
</dbReference>
<comment type="caution">
    <text evidence="4">The sequence shown here is derived from an EMBL/GenBank/DDBJ whole genome shotgun (WGS) entry which is preliminary data.</text>
</comment>